<protein>
    <submittedName>
        <fullName evidence="3">Galactocerebrosidase-like</fullName>
    </submittedName>
</protein>
<dbReference type="OrthoDB" id="6099164at2759"/>
<organism evidence="2 3">
    <name type="scientific">Biomphalaria glabrata</name>
    <name type="common">Bloodfluke planorb</name>
    <name type="synonym">Freshwater snail</name>
    <dbReference type="NCBI Taxonomy" id="6526"/>
    <lineage>
        <taxon>Eukaryota</taxon>
        <taxon>Metazoa</taxon>
        <taxon>Spiralia</taxon>
        <taxon>Lophotrochozoa</taxon>
        <taxon>Mollusca</taxon>
        <taxon>Gastropoda</taxon>
        <taxon>Heterobranchia</taxon>
        <taxon>Euthyneura</taxon>
        <taxon>Panpulmonata</taxon>
        <taxon>Hygrophila</taxon>
        <taxon>Lymnaeoidea</taxon>
        <taxon>Planorbidae</taxon>
        <taxon>Biomphalaria</taxon>
    </lineage>
</organism>
<dbReference type="Pfam" id="PF21708">
    <property type="entry name" value="Glyco_hydro_59_C"/>
    <property type="match status" value="1"/>
</dbReference>
<evidence type="ECO:0000313" key="2">
    <source>
        <dbReference type="Proteomes" id="UP001165740"/>
    </source>
</evidence>
<proteinExistence type="predicted"/>
<feature type="domain" description="Glycosyl hydrolase family 59 C-terminal lectin" evidence="1">
    <location>
        <begin position="14"/>
        <end position="118"/>
    </location>
</feature>
<dbReference type="InterPro" id="IPR049162">
    <property type="entry name" value="GH59_C"/>
</dbReference>
<dbReference type="PANTHER" id="PTHR15172:SF1">
    <property type="entry name" value="GALACTOCEREBROSIDASE"/>
    <property type="match status" value="1"/>
</dbReference>
<sequence>ISVSPPSILLVEFLIAARVDLGGCDAFKAQGIIYIYFKVACINLRNDFARTKITQQGSVQISAGWHTLSLLVQGSSALGALDGVILFNATIPTSPVSGLAAIGTDSYGLANFHNLVLDSVTSGLKIMQCL</sequence>
<name>A0A9W3AT50_BIOGL</name>
<dbReference type="GO" id="GO:0006683">
    <property type="term" value="P:galactosylceramide catabolic process"/>
    <property type="evidence" value="ECO:0007669"/>
    <property type="project" value="InterPro"/>
</dbReference>
<evidence type="ECO:0000259" key="1">
    <source>
        <dbReference type="Pfam" id="PF21708"/>
    </source>
</evidence>
<accession>A0A9W3AT50</accession>
<dbReference type="GO" id="GO:0005764">
    <property type="term" value="C:lysosome"/>
    <property type="evidence" value="ECO:0007669"/>
    <property type="project" value="TreeGrafter"/>
</dbReference>
<feature type="non-terminal residue" evidence="3">
    <location>
        <position position="1"/>
    </location>
</feature>
<dbReference type="GeneID" id="129927165"/>
<keyword evidence="2" id="KW-1185">Reference proteome</keyword>
<dbReference type="PANTHER" id="PTHR15172">
    <property type="entry name" value="GALACTOCEREBROSIDASE"/>
    <property type="match status" value="1"/>
</dbReference>
<dbReference type="GO" id="GO:0016020">
    <property type="term" value="C:membrane"/>
    <property type="evidence" value="ECO:0007669"/>
    <property type="project" value="GOC"/>
</dbReference>
<dbReference type="RefSeq" id="XP_055890384.1">
    <property type="nucleotide sequence ID" value="XM_056034409.1"/>
</dbReference>
<dbReference type="AlphaFoldDB" id="A0A9W3AT50"/>
<reference evidence="3" key="1">
    <citation type="submission" date="2025-08" db="UniProtKB">
        <authorList>
            <consortium name="RefSeq"/>
        </authorList>
    </citation>
    <scope>IDENTIFICATION</scope>
</reference>
<gene>
    <name evidence="3" type="primary">LOC129927165</name>
</gene>
<evidence type="ECO:0000313" key="3">
    <source>
        <dbReference type="RefSeq" id="XP_055890384.1"/>
    </source>
</evidence>
<dbReference type="InterPro" id="IPR001286">
    <property type="entry name" value="Glyco_hydro_59"/>
</dbReference>
<dbReference type="Gene3D" id="2.60.120.560">
    <property type="entry name" value="Exo-inulinase, domain 1"/>
    <property type="match status" value="1"/>
</dbReference>
<dbReference type="Proteomes" id="UP001165740">
    <property type="component" value="Chromosome 7"/>
</dbReference>
<dbReference type="GO" id="GO:0004336">
    <property type="term" value="F:galactosylceramidase activity"/>
    <property type="evidence" value="ECO:0007669"/>
    <property type="project" value="InterPro"/>
</dbReference>